<dbReference type="InterPro" id="IPR042099">
    <property type="entry name" value="ANL_N_sf"/>
</dbReference>
<proteinExistence type="inferred from homology"/>
<feature type="domain" description="AMP-binding enzyme C-terminal" evidence="4">
    <location>
        <begin position="625"/>
        <end position="701"/>
    </location>
</feature>
<evidence type="ECO:0000259" key="4">
    <source>
        <dbReference type="Pfam" id="PF13193"/>
    </source>
</evidence>
<accession>A0ABP1G7Z9</accession>
<dbReference type="EMBL" id="CAXHTA020000018">
    <property type="protein sequence ID" value="CAL5228331.1"/>
    <property type="molecule type" value="Genomic_DNA"/>
</dbReference>
<dbReference type="Gene3D" id="3.40.50.12780">
    <property type="entry name" value="N-terminal domain of ligase-like"/>
    <property type="match status" value="1"/>
</dbReference>
<gene>
    <name evidence="6" type="primary">g11440</name>
    <name evidence="6" type="ORF">VP750_LOCUS10237</name>
</gene>
<keyword evidence="2" id="KW-0812">Transmembrane</keyword>
<dbReference type="Gene3D" id="3.30.300.30">
    <property type="match status" value="1"/>
</dbReference>
<dbReference type="PROSITE" id="PS00455">
    <property type="entry name" value="AMP_BINDING"/>
    <property type="match status" value="1"/>
</dbReference>
<dbReference type="PANTHER" id="PTHR44378">
    <property type="entry name" value="ACYL-ACTIVATING ENZYME 17, PEROXISOMAL-RELATED"/>
    <property type="match status" value="1"/>
</dbReference>
<keyword evidence="2" id="KW-1133">Transmembrane helix</keyword>
<organism evidence="6 7">
    <name type="scientific">Coccomyxa viridis</name>
    <dbReference type="NCBI Taxonomy" id="1274662"/>
    <lineage>
        <taxon>Eukaryota</taxon>
        <taxon>Viridiplantae</taxon>
        <taxon>Chlorophyta</taxon>
        <taxon>core chlorophytes</taxon>
        <taxon>Trebouxiophyceae</taxon>
        <taxon>Trebouxiophyceae incertae sedis</taxon>
        <taxon>Coccomyxaceae</taxon>
        <taxon>Coccomyxa</taxon>
    </lineage>
</organism>
<sequence>MKDLPVDDLTQAGCDTDRAECIYAAISRLLQQSHFHRPEDVWRHISKYILQPGDPQRVHVLLLHAVFEKWDIQRQGPIPVWMPVPEGIQETNLAVFMESFQGPARWREQRTGDAQRDLPLLQQISCAEPEHFWPPVLRHLRIHFHTPPSRMRQAARNPDDIRWLPGARMNIAHSALGMRDPDAPALIWAAEEAPDTLHTLSLGELRREALRFAAALRRASFSPGQAIAIAMPMTVEAVVAYFGIILAGCAAVSIADSFAAAEMASRLRIANAAAIVTQDVIGRGSKVHPLYARIVEAKAAKAIVIPAQPAKGLQVKLRQGDVAWHDFVHSVPADASFEPHIADAYDVTNILFSSGTTGEPKAIPWTHVTPIRCGVDAWAQQDIRPGDVAAWPTNLGWMMGPWILYAALLNGAAVALFQGSPLGRLFGVFVDKARVTMLGLVPSIARAWKASNCMQGLQWAALRCFSSTGEASAPEDYHWLMAMAGYKPVIEICGGTEIGGGFLAGSMLQPQCPSTFSTPTMGSSFALLAADGEASMHGSSAAVAGEFAIVPPFLGSSQRLLNRDHYSVYYKDMASLPGSQMPLRRHGDEFERLPNGYYRALGRCDDTMNLGGIKVSSVELERACVQGVPDIQEAAAVGVPSPGGGPEQLVLFLVPQDTGTFSRNPEIKAQCQAAIRSKLNPLFKVDRVIWRDSLPRTASNKVMRRLLRDEVKGHAKL</sequence>
<comment type="caution">
    <text evidence="6">The sequence shown here is derived from an EMBL/GenBank/DDBJ whole genome shotgun (WGS) entry which is preliminary data.</text>
</comment>
<dbReference type="InterPro" id="IPR000873">
    <property type="entry name" value="AMP-dep_synth/lig_dom"/>
</dbReference>
<evidence type="ECO:0000259" key="5">
    <source>
        <dbReference type="Pfam" id="PF16177"/>
    </source>
</evidence>
<evidence type="ECO:0000256" key="2">
    <source>
        <dbReference type="SAM" id="Phobius"/>
    </source>
</evidence>
<protein>
    <submittedName>
        <fullName evidence="6">G11440 protein</fullName>
    </submittedName>
</protein>
<keyword evidence="2" id="KW-0472">Membrane</keyword>
<feature type="domain" description="AMP-dependent synthetase/ligase" evidence="3">
    <location>
        <begin position="179"/>
        <end position="531"/>
    </location>
</feature>
<dbReference type="Pfam" id="PF16177">
    <property type="entry name" value="ACAS_N"/>
    <property type="match status" value="1"/>
</dbReference>
<dbReference type="Proteomes" id="UP001497392">
    <property type="component" value="Unassembled WGS sequence"/>
</dbReference>
<evidence type="ECO:0000313" key="6">
    <source>
        <dbReference type="EMBL" id="CAL5228331.1"/>
    </source>
</evidence>
<dbReference type="InterPro" id="IPR025110">
    <property type="entry name" value="AMP-bd_C"/>
</dbReference>
<name>A0ABP1G7Z9_9CHLO</name>
<dbReference type="Pfam" id="PF13193">
    <property type="entry name" value="AMP-binding_C"/>
    <property type="match status" value="1"/>
</dbReference>
<evidence type="ECO:0000256" key="1">
    <source>
        <dbReference type="ARBA" id="ARBA00006432"/>
    </source>
</evidence>
<dbReference type="SUPFAM" id="SSF56801">
    <property type="entry name" value="Acetyl-CoA synthetase-like"/>
    <property type="match status" value="1"/>
</dbReference>
<feature type="transmembrane region" description="Helical" evidence="2">
    <location>
        <begin position="238"/>
        <end position="259"/>
    </location>
</feature>
<dbReference type="PANTHER" id="PTHR44378:SF2">
    <property type="entry name" value="ACYL-ACTIVATING ENZYME 17, PEROXISOMAL-RELATED"/>
    <property type="match status" value="1"/>
</dbReference>
<comment type="similarity">
    <text evidence="1">Belongs to the ATP-dependent AMP-binding enzyme family.</text>
</comment>
<evidence type="ECO:0000313" key="7">
    <source>
        <dbReference type="Proteomes" id="UP001497392"/>
    </source>
</evidence>
<feature type="domain" description="Acetyl-coenzyme A synthetase N-terminal" evidence="5">
    <location>
        <begin position="123"/>
        <end position="175"/>
    </location>
</feature>
<dbReference type="InterPro" id="IPR032387">
    <property type="entry name" value="ACAS_N"/>
</dbReference>
<keyword evidence="7" id="KW-1185">Reference proteome</keyword>
<evidence type="ECO:0000259" key="3">
    <source>
        <dbReference type="Pfam" id="PF00501"/>
    </source>
</evidence>
<reference evidence="6 7" key="1">
    <citation type="submission" date="2024-06" db="EMBL/GenBank/DDBJ databases">
        <authorList>
            <person name="Kraege A."/>
            <person name="Thomma B."/>
        </authorList>
    </citation>
    <scope>NUCLEOTIDE SEQUENCE [LARGE SCALE GENOMIC DNA]</scope>
</reference>
<dbReference type="Pfam" id="PF00501">
    <property type="entry name" value="AMP-binding"/>
    <property type="match status" value="1"/>
</dbReference>
<dbReference type="InterPro" id="IPR045851">
    <property type="entry name" value="AMP-bd_C_sf"/>
</dbReference>
<dbReference type="InterPro" id="IPR020845">
    <property type="entry name" value="AMP-binding_CS"/>
</dbReference>